<accession>A0ABP8MLM9</accession>
<evidence type="ECO:0000313" key="2">
    <source>
        <dbReference type="EMBL" id="GAA4452335.1"/>
    </source>
</evidence>
<dbReference type="Gene3D" id="3.50.50.60">
    <property type="entry name" value="FAD/NAD(P)-binding domain"/>
    <property type="match status" value="1"/>
</dbReference>
<proteinExistence type="predicted"/>
<reference evidence="3" key="1">
    <citation type="journal article" date="2019" name="Int. J. Syst. Evol. Microbiol.">
        <title>The Global Catalogue of Microorganisms (GCM) 10K type strain sequencing project: providing services to taxonomists for standard genome sequencing and annotation.</title>
        <authorList>
            <consortium name="The Broad Institute Genomics Platform"/>
            <consortium name="The Broad Institute Genome Sequencing Center for Infectious Disease"/>
            <person name="Wu L."/>
            <person name="Ma J."/>
        </authorList>
    </citation>
    <scope>NUCLEOTIDE SEQUENCE [LARGE SCALE GENOMIC DNA]</scope>
    <source>
        <strain evidence="3">JCM 31921</strain>
    </source>
</reference>
<protein>
    <submittedName>
        <fullName evidence="2">FAD-dependent oxidoreductase</fullName>
    </submittedName>
</protein>
<dbReference type="EMBL" id="BAABEZ010000014">
    <property type="protein sequence ID" value="GAA4452335.1"/>
    <property type="molecule type" value="Genomic_DNA"/>
</dbReference>
<dbReference type="RefSeq" id="WP_344823701.1">
    <property type="nucleotide sequence ID" value="NZ_BAABEZ010000014.1"/>
</dbReference>
<dbReference type="SUPFAM" id="SSF51971">
    <property type="entry name" value="Nucleotide-binding domain"/>
    <property type="match status" value="1"/>
</dbReference>
<dbReference type="Proteomes" id="UP001501410">
    <property type="component" value="Unassembled WGS sequence"/>
</dbReference>
<name>A0ABP8MLM9_9BACT</name>
<gene>
    <name evidence="2" type="ORF">GCM10023092_11170</name>
</gene>
<dbReference type="Pfam" id="PF01266">
    <property type="entry name" value="DAO"/>
    <property type="match status" value="1"/>
</dbReference>
<sequence>MHVDYLILGQGLAGTLLSRELLSRGHSVYVTGRELRQSAGMHSSAVIQPLAGRKLHLRPQIEAEQSCARSVYQDFEAILQTDLLHEQSLLRFYTDAAEQELYEQALRNGTPFLNGTDSTDAEAASVFESPIFGMAKIAPVYRIDASLLLESWQNYLKERGVFSEANTADKLQINAGKPVVMEGLTADKLVYCEGSSGRANLLFPDTIMNRNRGEYLELHIPGLNERYLYQGALRLVPKGNHLWWCGSNYTWEYADMQPDAGWRQAALQSLQHWLKIPFTLIGHNVAERPTTAGQRPLLLQHEVYRHCYFFNGLGTRGYSAGPLLARQMADMLTQLPNP</sequence>
<evidence type="ECO:0000313" key="3">
    <source>
        <dbReference type="Proteomes" id="UP001501410"/>
    </source>
</evidence>
<dbReference type="Gene3D" id="3.30.9.10">
    <property type="entry name" value="D-Amino Acid Oxidase, subunit A, domain 2"/>
    <property type="match status" value="1"/>
</dbReference>
<organism evidence="2 3">
    <name type="scientific">Rurimicrobium arvi</name>
    <dbReference type="NCBI Taxonomy" id="2049916"/>
    <lineage>
        <taxon>Bacteria</taxon>
        <taxon>Pseudomonadati</taxon>
        <taxon>Bacteroidota</taxon>
        <taxon>Chitinophagia</taxon>
        <taxon>Chitinophagales</taxon>
        <taxon>Chitinophagaceae</taxon>
        <taxon>Rurimicrobium</taxon>
    </lineage>
</organism>
<dbReference type="InterPro" id="IPR036188">
    <property type="entry name" value="FAD/NAD-bd_sf"/>
</dbReference>
<evidence type="ECO:0000259" key="1">
    <source>
        <dbReference type="Pfam" id="PF01266"/>
    </source>
</evidence>
<dbReference type="InterPro" id="IPR006076">
    <property type="entry name" value="FAD-dep_OxRdtase"/>
</dbReference>
<keyword evidence="3" id="KW-1185">Reference proteome</keyword>
<feature type="domain" description="FAD dependent oxidoreductase" evidence="1">
    <location>
        <begin position="4"/>
        <end position="331"/>
    </location>
</feature>
<comment type="caution">
    <text evidence="2">The sequence shown here is derived from an EMBL/GenBank/DDBJ whole genome shotgun (WGS) entry which is preliminary data.</text>
</comment>